<dbReference type="GO" id="GO:0035999">
    <property type="term" value="P:tetrahydrofolate interconversion"/>
    <property type="evidence" value="ECO:0007669"/>
    <property type="project" value="UniProtKB-UniPathway"/>
</dbReference>
<name>A0A1I3HYF2_9SPIR</name>
<keyword evidence="5 12" id="KW-0285">Flavoprotein</keyword>
<evidence type="ECO:0000256" key="11">
    <source>
        <dbReference type="ARBA" id="ARBA00048628"/>
    </source>
</evidence>
<dbReference type="Gene3D" id="3.20.20.220">
    <property type="match status" value="1"/>
</dbReference>
<keyword evidence="6 12" id="KW-0274">FAD</keyword>
<dbReference type="GO" id="GO:0106312">
    <property type="term" value="F:methylenetetrahydrofolate reductase (NADH) activity"/>
    <property type="evidence" value="ECO:0007669"/>
    <property type="project" value="UniProtKB-EC"/>
</dbReference>
<dbReference type="GO" id="GO:0071949">
    <property type="term" value="F:FAD binding"/>
    <property type="evidence" value="ECO:0007669"/>
    <property type="project" value="TreeGrafter"/>
</dbReference>
<keyword evidence="4" id="KW-0028">Amino-acid biosynthesis</keyword>
<evidence type="ECO:0000256" key="6">
    <source>
        <dbReference type="ARBA" id="ARBA00022827"/>
    </source>
</evidence>
<dbReference type="PANTHER" id="PTHR45754">
    <property type="entry name" value="METHYLENETETRAHYDROFOLATE REDUCTASE"/>
    <property type="match status" value="1"/>
</dbReference>
<dbReference type="EMBL" id="FORI01000001">
    <property type="protein sequence ID" value="SFI40786.1"/>
    <property type="molecule type" value="Genomic_DNA"/>
</dbReference>
<dbReference type="GO" id="GO:0009086">
    <property type="term" value="P:methionine biosynthetic process"/>
    <property type="evidence" value="ECO:0007669"/>
    <property type="project" value="UniProtKB-KW"/>
</dbReference>
<keyword evidence="8" id="KW-0520">NAD</keyword>
<dbReference type="CDD" id="cd00537">
    <property type="entry name" value="MTHFR"/>
    <property type="match status" value="1"/>
</dbReference>
<dbReference type="OrthoDB" id="9812555at2"/>
<evidence type="ECO:0000313" key="13">
    <source>
        <dbReference type="EMBL" id="SFI40786.1"/>
    </source>
</evidence>
<evidence type="ECO:0000256" key="4">
    <source>
        <dbReference type="ARBA" id="ARBA00022605"/>
    </source>
</evidence>
<comment type="pathway">
    <text evidence="10">Amino-acid biosynthesis; L-methionine biosynthesis via de novo pathway.</text>
</comment>
<keyword evidence="14" id="KW-1185">Reference proteome</keyword>
<comment type="similarity">
    <text evidence="3 12">Belongs to the methylenetetrahydrofolate reductase family.</text>
</comment>
<evidence type="ECO:0000256" key="1">
    <source>
        <dbReference type="ARBA" id="ARBA00001974"/>
    </source>
</evidence>
<reference evidence="14" key="1">
    <citation type="submission" date="2016-10" db="EMBL/GenBank/DDBJ databases">
        <authorList>
            <person name="Varghese N."/>
            <person name="Submissions S."/>
        </authorList>
    </citation>
    <scope>NUCLEOTIDE SEQUENCE [LARGE SCALE GENOMIC DNA]</scope>
    <source>
        <strain evidence="14">XBD1002</strain>
    </source>
</reference>
<dbReference type="GO" id="GO:0005829">
    <property type="term" value="C:cytosol"/>
    <property type="evidence" value="ECO:0007669"/>
    <property type="project" value="InterPro"/>
</dbReference>
<dbReference type="Proteomes" id="UP000182737">
    <property type="component" value="Unassembled WGS sequence"/>
</dbReference>
<sequence>MIFESDLTKKTIFSFEVFPPKKTMPIDTIYSTLDELKGLSPDFISVTFGAGGSENCNNSVEIARHIKDVCQVQSVIHMPCLNMTKQDAQYVLEQFQQAGIENILALRGDRVEGKEPSGDFHHASDLIQFIKDFDEKRTDGKYFKIFGACYPELHPQSKNVYEDIDYLKQKVDAGASHLLSQLFFDNDQFYRFLERCQIKGINVPIEAGIMPATNKKSIERMVSMTNAVLPKKFTDMMDRYGDHPEAIRDAGIAYAIDQIIDLVTHGVQGIHLYTMNNPLVARKIYEATKSLFDVPPILK</sequence>
<evidence type="ECO:0000256" key="12">
    <source>
        <dbReference type="RuleBase" id="RU003862"/>
    </source>
</evidence>
<evidence type="ECO:0000256" key="7">
    <source>
        <dbReference type="ARBA" id="ARBA00023002"/>
    </source>
</evidence>
<comment type="pathway">
    <text evidence="2 12">One-carbon metabolism; tetrahydrofolate interconversion.</text>
</comment>
<dbReference type="RefSeq" id="WP_074929782.1">
    <property type="nucleotide sequence ID" value="NZ_FORI01000001.1"/>
</dbReference>
<gene>
    <name evidence="13" type="ORF">SAMN04487775_101177</name>
</gene>
<comment type="cofactor">
    <cofactor evidence="1 12">
        <name>FAD</name>
        <dbReference type="ChEBI" id="CHEBI:57692"/>
    </cofactor>
</comment>
<proteinExistence type="inferred from homology"/>
<dbReference type="EC" id="1.5.1.54" evidence="12"/>
<dbReference type="Pfam" id="PF02219">
    <property type="entry name" value="MTHFR"/>
    <property type="match status" value="1"/>
</dbReference>
<keyword evidence="9" id="KW-0486">Methionine biosynthesis</keyword>
<accession>A0A1I3HYF2</accession>
<dbReference type="AlphaFoldDB" id="A0A1I3HYF2"/>
<evidence type="ECO:0000256" key="3">
    <source>
        <dbReference type="ARBA" id="ARBA00006743"/>
    </source>
</evidence>
<dbReference type="UniPathway" id="UPA00193"/>
<dbReference type="InterPro" id="IPR029041">
    <property type="entry name" value="FAD-linked_oxidoreductase-like"/>
</dbReference>
<dbReference type="InterPro" id="IPR003171">
    <property type="entry name" value="Mehydrof_redctse-like"/>
</dbReference>
<dbReference type="PANTHER" id="PTHR45754:SF3">
    <property type="entry name" value="METHYLENETETRAHYDROFOLATE REDUCTASE (NADPH)"/>
    <property type="match status" value="1"/>
</dbReference>
<evidence type="ECO:0000256" key="5">
    <source>
        <dbReference type="ARBA" id="ARBA00022630"/>
    </source>
</evidence>
<comment type="catalytic activity">
    <reaction evidence="11">
        <text>(6S)-5-methyl-5,6,7,8-tetrahydrofolate + NAD(+) = (6R)-5,10-methylene-5,6,7,8-tetrahydrofolate + NADH + H(+)</text>
        <dbReference type="Rhea" id="RHEA:19821"/>
        <dbReference type="ChEBI" id="CHEBI:15378"/>
        <dbReference type="ChEBI" id="CHEBI:15636"/>
        <dbReference type="ChEBI" id="CHEBI:18608"/>
        <dbReference type="ChEBI" id="CHEBI:57540"/>
        <dbReference type="ChEBI" id="CHEBI:57945"/>
        <dbReference type="EC" id="1.5.1.54"/>
    </reaction>
    <physiologicalReaction direction="right-to-left" evidence="11">
        <dbReference type="Rhea" id="RHEA:19823"/>
    </physiologicalReaction>
</comment>
<dbReference type="InterPro" id="IPR004620">
    <property type="entry name" value="MTHF_reductase_bac"/>
</dbReference>
<evidence type="ECO:0000256" key="2">
    <source>
        <dbReference type="ARBA" id="ARBA00004777"/>
    </source>
</evidence>
<organism evidence="13 14">
    <name type="scientific">Treponema bryantii</name>
    <dbReference type="NCBI Taxonomy" id="163"/>
    <lineage>
        <taxon>Bacteria</taxon>
        <taxon>Pseudomonadati</taxon>
        <taxon>Spirochaetota</taxon>
        <taxon>Spirochaetia</taxon>
        <taxon>Spirochaetales</taxon>
        <taxon>Treponemataceae</taxon>
        <taxon>Treponema</taxon>
    </lineage>
</organism>
<evidence type="ECO:0000313" key="14">
    <source>
        <dbReference type="Proteomes" id="UP000182737"/>
    </source>
</evidence>
<keyword evidence="7 12" id="KW-0560">Oxidoreductase</keyword>
<dbReference type="SUPFAM" id="SSF51730">
    <property type="entry name" value="FAD-linked oxidoreductase"/>
    <property type="match status" value="1"/>
</dbReference>
<dbReference type="NCBIfam" id="TIGR00676">
    <property type="entry name" value="fadh2"/>
    <property type="match status" value="1"/>
</dbReference>
<evidence type="ECO:0000256" key="8">
    <source>
        <dbReference type="ARBA" id="ARBA00023027"/>
    </source>
</evidence>
<evidence type="ECO:0000256" key="9">
    <source>
        <dbReference type="ARBA" id="ARBA00023167"/>
    </source>
</evidence>
<protein>
    <recommendedName>
        <fullName evidence="12">Methylenetetrahydrofolate reductase</fullName>
        <ecNumber evidence="12">1.5.1.54</ecNumber>
    </recommendedName>
</protein>
<evidence type="ECO:0000256" key="10">
    <source>
        <dbReference type="ARBA" id="ARBA00034478"/>
    </source>
</evidence>